<organism evidence="1 2">
    <name type="scientific">Candidatus Fokinia solitaria</name>
    <dbReference type="NCBI Taxonomy" id="1802984"/>
    <lineage>
        <taxon>Bacteria</taxon>
        <taxon>Pseudomonadati</taxon>
        <taxon>Pseudomonadota</taxon>
        <taxon>Alphaproteobacteria</taxon>
        <taxon>Rickettsiales</taxon>
        <taxon>Candidatus Midichloriaceae</taxon>
        <taxon>Candidatus Fokinia</taxon>
    </lineage>
</organism>
<evidence type="ECO:0000313" key="1">
    <source>
        <dbReference type="EMBL" id="AWD33498.1"/>
    </source>
</evidence>
<sequence length="101" mass="11462">MQIHNDINPKVFEAVGDEVSKNIAMSLAKFSNSKYKKIQGRLFIKATPNMEENITKTTAEIAALTKREVAISLKKGIVEKMKHGVTSFRDRLLRSSKEKQR</sequence>
<dbReference type="AlphaFoldDB" id="A0A2U8BT54"/>
<dbReference type="EMBL" id="CP025989">
    <property type="protein sequence ID" value="AWD33498.1"/>
    <property type="molecule type" value="Genomic_DNA"/>
</dbReference>
<gene>
    <name evidence="1" type="ORF">Fsol_00722</name>
</gene>
<accession>A0A2U8BT54</accession>
<name>A0A2U8BT54_9RICK</name>
<protein>
    <submittedName>
        <fullName evidence="1">Uncharacterized protein</fullName>
    </submittedName>
</protein>
<dbReference type="Proteomes" id="UP000244519">
    <property type="component" value="Chromosome"/>
</dbReference>
<dbReference type="RefSeq" id="WP_108673503.1">
    <property type="nucleotide sequence ID" value="NZ_CP025989.1"/>
</dbReference>
<keyword evidence="2" id="KW-1185">Reference proteome</keyword>
<dbReference type="KEGG" id="fso:Fsol_00722"/>
<reference evidence="1 2" key="1">
    <citation type="journal article" date="2018" name="Genome Biol. Evol.">
        <title>The Genome Sequence of "Candidatus Fokinia solitaria": Insights on Reductive Evolution in Rickettsiales.</title>
        <authorList>
            <person name="Floriano A.M."/>
            <person name="Castelli M."/>
            <person name="Krenek S."/>
            <person name="Berendonk T.U."/>
            <person name="Bazzocchi C."/>
            <person name="Petroni G."/>
            <person name="Sassera D."/>
        </authorList>
    </citation>
    <scope>NUCLEOTIDE SEQUENCE [LARGE SCALE GENOMIC DNA]</scope>
    <source>
        <strain evidence="1">Rio ETE_ALG 3VII</strain>
    </source>
</reference>
<proteinExistence type="predicted"/>
<evidence type="ECO:0000313" key="2">
    <source>
        <dbReference type="Proteomes" id="UP000244519"/>
    </source>
</evidence>